<dbReference type="OrthoDB" id="4315389at2"/>
<name>A0A1M6YKL3_9RHOB</name>
<sequence>MMGATFPNTPEFRTKPAYTSYVLYETPPRPIAPKNHAPPIVANLALANIDRQVTDLWLNNRTGQLHLPFRQQERSMTRFKRLKNLQKLAAVHASAFNRFNQERSLSSRQIFKLNRAAALAK</sequence>
<dbReference type="STRING" id="337701.SAMN05444398_101912"/>
<proteinExistence type="predicted"/>
<keyword evidence="2" id="KW-1185">Reference proteome</keyword>
<accession>A0A1M6YKL3</accession>
<dbReference type="RefSeq" id="WP_143163126.1">
    <property type="nucleotide sequence ID" value="NZ_BMLR01000001.1"/>
</dbReference>
<evidence type="ECO:0000313" key="1">
    <source>
        <dbReference type="EMBL" id="SHL18861.1"/>
    </source>
</evidence>
<evidence type="ECO:0000313" key="2">
    <source>
        <dbReference type="Proteomes" id="UP000183974"/>
    </source>
</evidence>
<dbReference type="EMBL" id="FRBR01000001">
    <property type="protein sequence ID" value="SHL18861.1"/>
    <property type="molecule type" value="Genomic_DNA"/>
</dbReference>
<dbReference type="Proteomes" id="UP000183974">
    <property type="component" value="Unassembled WGS sequence"/>
</dbReference>
<dbReference type="AlphaFoldDB" id="A0A1M6YKL3"/>
<gene>
    <name evidence="1" type="ORF">SAMN05444398_101912</name>
</gene>
<reference evidence="1 2" key="1">
    <citation type="submission" date="2016-11" db="EMBL/GenBank/DDBJ databases">
        <authorList>
            <person name="Jaros S."/>
            <person name="Januszkiewicz K."/>
            <person name="Wedrychowicz H."/>
        </authorList>
    </citation>
    <scope>NUCLEOTIDE SEQUENCE [LARGE SCALE GENOMIC DNA]</scope>
    <source>
        <strain evidence="1 2">DSM 29589</strain>
    </source>
</reference>
<protein>
    <submittedName>
        <fullName evidence="1">Uncharacterized protein</fullName>
    </submittedName>
</protein>
<organism evidence="1 2">
    <name type="scientific">Roseovarius pacificus</name>
    <dbReference type="NCBI Taxonomy" id="337701"/>
    <lineage>
        <taxon>Bacteria</taxon>
        <taxon>Pseudomonadati</taxon>
        <taxon>Pseudomonadota</taxon>
        <taxon>Alphaproteobacteria</taxon>
        <taxon>Rhodobacterales</taxon>
        <taxon>Roseobacteraceae</taxon>
        <taxon>Roseovarius</taxon>
    </lineage>
</organism>